<dbReference type="Proteomes" id="UP001392437">
    <property type="component" value="Unassembled WGS sequence"/>
</dbReference>
<dbReference type="AlphaFoldDB" id="A0AAW0QV21"/>
<sequence>MPKVKAYTPAWLSRPSPGHQIFAPSAGEPRPSAYTASRSDINKTGPRRTIAQSGSQVFVAVGKEIRWADLIELKEKWQEKDVRGRSDFRIKREDSDGLDTNELLDAAEQEGYVGFRTLAVNVAAEIRQLVISPHEDYLAVLTTHTVRIIAVPDLSHLTSPTNEVIKPKSWTLGPTTHVFDRSAVASAIWHPLGVNGSALVTVTTDAVVRVWELSPSDRWSFDKSTLTIDLKKLADGTSLDQNFAPSNDASGRNFSADSFEMDVASAAFAGRGSGGWSSMTLWVAMGQGDVYALCPLLPSRWAPPPTLIPSLSVAIVGNLAAIEDDLSVSPSVKLLAQQQLDWMSDLDNQEPVEVDGPLGEPPAEVYTRPSRPGIVPRLQGPFDLELSVDAEDDMDIELTDIFVIGQKLDTDELMMGEDEELEVDDIDQEGLSLNVICLLSSSGQLRICLDLVGVQAKWLPPKNRLREITRSSNEESDYTLLTFQTLDTLKSMEMTPDGWPMFSPDVTSRYSFYVTHPTSISYLSLSPWVFRLESELRGESQSGLDFRMDVLVRGQTSTRERLYTSQSQGDEHLPLASAAAIRDPDLGYFILSATPFEPIAVVFETPEDEFEAIRSVSPIVHQEIDVKPLDFYEPRPTFQPPHIFERSSALPDLLEKLRTSRHKAIVNQEVRLSPVTLQVFTDVHQLLSEETHGLGAGTSELFRRLESLQHELRQQITKAHEVKARVEAITGDDQADNETPESSKASVERRLEAAKQRSSALNQRLEKMRKTVSKATSRELSDKEKAWINEVNALDASLHGTDARTAEGPARLKHLGKRYDEAKTLRDDLVPRAEKLAQADGDREDGSTASTPDLRIPSELRKAKLKQVQGLLERESALVDAVKSRLEKMAVSG</sequence>
<accession>A0AAW0QV21</accession>
<keyword evidence="2" id="KW-0813">Transport</keyword>
<feature type="compositionally biased region" description="Basic and acidic residues" evidence="8">
    <location>
        <begin position="836"/>
        <end position="846"/>
    </location>
</feature>
<feature type="region of interest" description="Disordered" evidence="8">
    <location>
        <begin position="728"/>
        <end position="762"/>
    </location>
</feature>
<evidence type="ECO:0000256" key="7">
    <source>
        <dbReference type="ARBA" id="ARBA00023242"/>
    </source>
</evidence>
<evidence type="ECO:0000256" key="4">
    <source>
        <dbReference type="ARBA" id="ARBA00022927"/>
    </source>
</evidence>
<dbReference type="PANTHER" id="PTHR13257">
    <property type="entry name" value="NUCLEOPORIN NUP84-RELATED"/>
    <property type="match status" value="1"/>
</dbReference>
<proteinExistence type="predicted"/>
<dbReference type="PANTHER" id="PTHR13257:SF0">
    <property type="entry name" value="NUCLEAR PORE COMPLEX PROTEIN NUP88"/>
    <property type="match status" value="1"/>
</dbReference>
<evidence type="ECO:0000256" key="2">
    <source>
        <dbReference type="ARBA" id="ARBA00022448"/>
    </source>
</evidence>
<dbReference type="GO" id="GO:0000055">
    <property type="term" value="P:ribosomal large subunit export from nucleus"/>
    <property type="evidence" value="ECO:0007669"/>
    <property type="project" value="InterPro"/>
</dbReference>
<feature type="region of interest" description="Disordered" evidence="8">
    <location>
        <begin position="836"/>
        <end position="858"/>
    </location>
</feature>
<comment type="subcellular location">
    <subcellularLocation>
        <location evidence="1">Nucleus</location>
        <location evidence="1">Nuclear pore complex</location>
    </subcellularLocation>
</comment>
<reference evidence="9 10" key="1">
    <citation type="submission" date="2023-01" db="EMBL/GenBank/DDBJ databases">
        <title>Analysis of 21 Apiospora genomes using comparative genomics revels a genus with tremendous synthesis potential of carbohydrate active enzymes and secondary metabolites.</title>
        <authorList>
            <person name="Sorensen T."/>
        </authorList>
    </citation>
    <scope>NUCLEOTIDE SEQUENCE [LARGE SCALE GENOMIC DNA]</scope>
    <source>
        <strain evidence="9 10">CBS 117206</strain>
    </source>
</reference>
<feature type="region of interest" description="Disordered" evidence="8">
    <location>
        <begin position="24"/>
        <end position="47"/>
    </location>
</feature>
<keyword evidence="3" id="KW-0509">mRNA transport</keyword>
<dbReference type="EMBL" id="JAQQWP010000006">
    <property type="protein sequence ID" value="KAK8113684.1"/>
    <property type="molecule type" value="Genomic_DNA"/>
</dbReference>
<protein>
    <submittedName>
        <fullName evidence="9">Nuclear pore complex protein An-Nup82</fullName>
    </submittedName>
</protein>
<organism evidence="9 10">
    <name type="scientific">Apiospora kogelbergensis</name>
    <dbReference type="NCBI Taxonomy" id="1337665"/>
    <lineage>
        <taxon>Eukaryota</taxon>
        <taxon>Fungi</taxon>
        <taxon>Dikarya</taxon>
        <taxon>Ascomycota</taxon>
        <taxon>Pezizomycotina</taxon>
        <taxon>Sordariomycetes</taxon>
        <taxon>Xylariomycetidae</taxon>
        <taxon>Amphisphaeriales</taxon>
        <taxon>Apiosporaceae</taxon>
        <taxon>Apiospora</taxon>
    </lineage>
</organism>
<evidence type="ECO:0000313" key="9">
    <source>
        <dbReference type="EMBL" id="KAK8113684.1"/>
    </source>
</evidence>
<feature type="compositionally biased region" description="Basic and acidic residues" evidence="8">
    <location>
        <begin position="746"/>
        <end position="755"/>
    </location>
</feature>
<evidence type="ECO:0000256" key="8">
    <source>
        <dbReference type="SAM" id="MobiDB-lite"/>
    </source>
</evidence>
<evidence type="ECO:0000256" key="3">
    <source>
        <dbReference type="ARBA" id="ARBA00022816"/>
    </source>
</evidence>
<dbReference type="GO" id="GO:0006606">
    <property type="term" value="P:protein import into nucleus"/>
    <property type="evidence" value="ECO:0007669"/>
    <property type="project" value="TreeGrafter"/>
</dbReference>
<dbReference type="GO" id="GO:0017056">
    <property type="term" value="F:structural constituent of nuclear pore"/>
    <property type="evidence" value="ECO:0007669"/>
    <property type="project" value="InterPro"/>
</dbReference>
<gene>
    <name evidence="9" type="ORF">PG999_005753</name>
</gene>
<keyword evidence="10" id="KW-1185">Reference proteome</keyword>
<evidence type="ECO:0000256" key="5">
    <source>
        <dbReference type="ARBA" id="ARBA00023010"/>
    </source>
</evidence>
<comment type="caution">
    <text evidence="9">The sequence shown here is derived from an EMBL/GenBank/DDBJ whole genome shotgun (WGS) entry which is preliminary data.</text>
</comment>
<dbReference type="SUPFAM" id="SSF117289">
    <property type="entry name" value="Nucleoporin domain"/>
    <property type="match status" value="1"/>
</dbReference>
<keyword evidence="5" id="KW-0811">Translocation</keyword>
<evidence type="ECO:0000256" key="1">
    <source>
        <dbReference type="ARBA" id="ARBA00004567"/>
    </source>
</evidence>
<dbReference type="InterPro" id="IPR037700">
    <property type="entry name" value="NUP88/NUP82"/>
</dbReference>
<dbReference type="GO" id="GO:0000056">
    <property type="term" value="P:ribosomal small subunit export from nucleus"/>
    <property type="evidence" value="ECO:0007669"/>
    <property type="project" value="InterPro"/>
</dbReference>
<keyword evidence="6" id="KW-0906">Nuclear pore complex</keyword>
<evidence type="ECO:0000256" key="6">
    <source>
        <dbReference type="ARBA" id="ARBA00023132"/>
    </source>
</evidence>
<keyword evidence="4" id="KW-0653">Protein transport</keyword>
<dbReference type="GO" id="GO:0005643">
    <property type="term" value="C:nuclear pore"/>
    <property type="evidence" value="ECO:0007669"/>
    <property type="project" value="UniProtKB-SubCell"/>
</dbReference>
<name>A0AAW0QV21_9PEZI</name>
<keyword evidence="7" id="KW-0539">Nucleus</keyword>
<dbReference type="GO" id="GO:0006406">
    <property type="term" value="P:mRNA export from nucleus"/>
    <property type="evidence" value="ECO:0007669"/>
    <property type="project" value="TreeGrafter"/>
</dbReference>
<evidence type="ECO:0000313" key="10">
    <source>
        <dbReference type="Proteomes" id="UP001392437"/>
    </source>
</evidence>